<evidence type="ECO:0000256" key="17">
    <source>
        <dbReference type="ARBA" id="ARBA00032510"/>
    </source>
</evidence>
<dbReference type="OrthoDB" id="9809356at2"/>
<accession>A0A1I6D6D8</accession>
<evidence type="ECO:0000256" key="22">
    <source>
        <dbReference type="PIRNR" id="PIRNR001563"/>
    </source>
</evidence>
<dbReference type="PIRSF" id="PIRSF001563">
    <property type="entry name" value="Folylpolyglu_synth"/>
    <property type="match status" value="1"/>
</dbReference>
<keyword evidence="26" id="KW-1185">Reference proteome</keyword>
<dbReference type="SUPFAM" id="SSF53244">
    <property type="entry name" value="MurD-like peptide ligases, peptide-binding domain"/>
    <property type="match status" value="1"/>
</dbReference>
<comment type="cofactor">
    <cofactor evidence="1">
        <name>Mg(2+)</name>
        <dbReference type="ChEBI" id="CHEBI:18420"/>
    </cofactor>
</comment>
<evidence type="ECO:0000256" key="7">
    <source>
        <dbReference type="ARBA" id="ARBA00013025"/>
    </source>
</evidence>
<evidence type="ECO:0000256" key="2">
    <source>
        <dbReference type="ARBA" id="ARBA00002714"/>
    </source>
</evidence>
<dbReference type="Gene3D" id="3.90.190.20">
    <property type="entry name" value="Mur ligase, C-terminal domain"/>
    <property type="match status" value="1"/>
</dbReference>
<dbReference type="EMBL" id="FOYI01000002">
    <property type="protein sequence ID" value="SFR00902.1"/>
    <property type="molecule type" value="Genomic_DNA"/>
</dbReference>
<comment type="catalytic activity">
    <reaction evidence="18">
        <text>(6S)-5,6,7,8-tetrahydrofolyl-(gamma-L-Glu)(n) + L-glutamate + ATP = (6S)-5,6,7,8-tetrahydrofolyl-(gamma-L-Glu)(n+1) + ADP + phosphate + H(+)</text>
        <dbReference type="Rhea" id="RHEA:10580"/>
        <dbReference type="Rhea" id="RHEA-COMP:14738"/>
        <dbReference type="Rhea" id="RHEA-COMP:14740"/>
        <dbReference type="ChEBI" id="CHEBI:15378"/>
        <dbReference type="ChEBI" id="CHEBI:29985"/>
        <dbReference type="ChEBI" id="CHEBI:30616"/>
        <dbReference type="ChEBI" id="CHEBI:43474"/>
        <dbReference type="ChEBI" id="CHEBI:141005"/>
        <dbReference type="ChEBI" id="CHEBI:456216"/>
        <dbReference type="EC" id="6.3.2.17"/>
    </reaction>
</comment>
<feature type="domain" description="Mur ligase central" evidence="24">
    <location>
        <begin position="48"/>
        <end position="264"/>
    </location>
</feature>
<dbReference type="InterPro" id="IPR004101">
    <property type="entry name" value="Mur_ligase_C"/>
</dbReference>
<dbReference type="InterPro" id="IPR001645">
    <property type="entry name" value="Folylpolyglutamate_synth"/>
</dbReference>
<dbReference type="SUPFAM" id="SSF53623">
    <property type="entry name" value="MurD-like peptide ligases, catalytic domain"/>
    <property type="match status" value="1"/>
</dbReference>
<dbReference type="Proteomes" id="UP000199302">
    <property type="component" value="Unassembled WGS sequence"/>
</dbReference>
<dbReference type="GO" id="GO:0004326">
    <property type="term" value="F:tetrahydrofolylpolyglutamate synthase activity"/>
    <property type="evidence" value="ECO:0007669"/>
    <property type="project" value="UniProtKB-EC"/>
</dbReference>
<dbReference type="InterPro" id="IPR036565">
    <property type="entry name" value="Mur-like_cat_sf"/>
</dbReference>
<evidence type="ECO:0000256" key="16">
    <source>
        <dbReference type="ARBA" id="ARBA00030592"/>
    </source>
</evidence>
<dbReference type="RefSeq" id="WP_092076938.1">
    <property type="nucleotide sequence ID" value="NZ_FOYI01000002.1"/>
</dbReference>
<dbReference type="InterPro" id="IPR013221">
    <property type="entry name" value="Mur_ligase_cen"/>
</dbReference>
<evidence type="ECO:0000256" key="1">
    <source>
        <dbReference type="ARBA" id="ARBA00001946"/>
    </source>
</evidence>
<dbReference type="NCBIfam" id="TIGR01499">
    <property type="entry name" value="folC"/>
    <property type="match status" value="1"/>
</dbReference>
<dbReference type="UniPathway" id="UPA00077">
    <property type="reaction ID" value="UER00157"/>
</dbReference>
<reference evidence="25 26" key="1">
    <citation type="submission" date="2016-10" db="EMBL/GenBank/DDBJ databases">
        <authorList>
            <person name="de Groot N.N."/>
        </authorList>
    </citation>
    <scope>NUCLEOTIDE SEQUENCE [LARGE SCALE GENOMIC DNA]</scope>
    <source>
        <strain evidence="26">KMM 9023,NRIC 0796,JCM 17311,KCTC 23692</strain>
    </source>
</reference>
<dbReference type="FunFam" id="3.40.1190.10:FF:000011">
    <property type="entry name" value="Folylpolyglutamate synthase/dihydrofolate synthase"/>
    <property type="match status" value="1"/>
</dbReference>
<evidence type="ECO:0000313" key="26">
    <source>
        <dbReference type="Proteomes" id="UP000199302"/>
    </source>
</evidence>
<evidence type="ECO:0000256" key="3">
    <source>
        <dbReference type="ARBA" id="ARBA00004799"/>
    </source>
</evidence>
<evidence type="ECO:0000256" key="21">
    <source>
        <dbReference type="ARBA" id="ARBA00049161"/>
    </source>
</evidence>
<dbReference type="AlphaFoldDB" id="A0A1I6D6D8"/>
<evidence type="ECO:0000256" key="11">
    <source>
        <dbReference type="ARBA" id="ARBA00022741"/>
    </source>
</evidence>
<comment type="catalytic activity">
    <reaction evidence="21">
        <text>7,8-dihydropteroate + L-glutamate + ATP = 7,8-dihydrofolate + ADP + phosphate + H(+)</text>
        <dbReference type="Rhea" id="RHEA:23584"/>
        <dbReference type="ChEBI" id="CHEBI:15378"/>
        <dbReference type="ChEBI" id="CHEBI:17839"/>
        <dbReference type="ChEBI" id="CHEBI:29985"/>
        <dbReference type="ChEBI" id="CHEBI:30616"/>
        <dbReference type="ChEBI" id="CHEBI:43474"/>
        <dbReference type="ChEBI" id="CHEBI:57451"/>
        <dbReference type="ChEBI" id="CHEBI:456216"/>
        <dbReference type="EC" id="6.3.2.12"/>
    </reaction>
</comment>
<comment type="catalytic activity">
    <reaction evidence="19">
        <text>10-formyltetrahydrofolyl-(gamma-L-Glu)(n) + L-glutamate + ATP = 10-formyltetrahydrofolyl-(gamma-L-Glu)(n+1) + ADP + phosphate + H(+)</text>
        <dbReference type="Rhea" id="RHEA:51904"/>
        <dbReference type="Rhea" id="RHEA-COMP:13088"/>
        <dbReference type="Rhea" id="RHEA-COMP:14300"/>
        <dbReference type="ChEBI" id="CHEBI:15378"/>
        <dbReference type="ChEBI" id="CHEBI:29985"/>
        <dbReference type="ChEBI" id="CHEBI:30616"/>
        <dbReference type="ChEBI" id="CHEBI:43474"/>
        <dbReference type="ChEBI" id="CHEBI:134413"/>
        <dbReference type="ChEBI" id="CHEBI:456216"/>
        <dbReference type="EC" id="6.3.2.17"/>
    </reaction>
</comment>
<keyword evidence="11 22" id="KW-0547">Nucleotide-binding</keyword>
<dbReference type="PROSITE" id="PS01012">
    <property type="entry name" value="FOLYLPOLYGLU_SYNT_2"/>
    <property type="match status" value="1"/>
</dbReference>
<evidence type="ECO:0000256" key="14">
    <source>
        <dbReference type="ARBA" id="ARBA00022909"/>
    </source>
</evidence>
<organism evidence="25 26">
    <name type="scientific">Poseidonocella sedimentorum</name>
    <dbReference type="NCBI Taxonomy" id="871652"/>
    <lineage>
        <taxon>Bacteria</taxon>
        <taxon>Pseudomonadati</taxon>
        <taxon>Pseudomonadota</taxon>
        <taxon>Alphaproteobacteria</taxon>
        <taxon>Rhodobacterales</taxon>
        <taxon>Roseobacteraceae</taxon>
        <taxon>Poseidonocella</taxon>
    </lineage>
</organism>
<proteinExistence type="inferred from homology"/>
<keyword evidence="14" id="KW-0289">Folate biosynthesis</keyword>
<dbReference type="STRING" id="871652.SAMN04515673_102244"/>
<evidence type="ECO:0000256" key="10">
    <source>
        <dbReference type="ARBA" id="ARBA00022723"/>
    </source>
</evidence>
<sequence length="426" mass="44961">MTKPGSDAILERMMALHPKIIDLTLDRVWALLERLDHPERALPPVIHIAGTNGKGSTQAMIRAGLEGAGKRVHAYTSPHLVRFHERIRLAGELITEDALTTILDECYESNGGAQITYFEITTCAALLAFARTPAEFTLLEVGLGGRLDATNVIDAPALTIITPVSMDHEGFLGNSLNQIAGEKAGIIKRGVPCIVGPQQDEALDVIEARAARLGAPLLVHGQHWHVGEERGRLLFQDETGLLDLPLPSLPGAHQIANAGAAIMALRHLGFDEAACDAAVAKPVWPGRMQRLRDGALNALAPEAELWLDGGHNPAAGAALAATLRAMPERQTHLICGMLNTKDASGYLAPLARVADSLTAVSIPGEAATLSANETAAAARSGGFSTVEPAEDLESALSMLAKTAPTARILICGSLYLAGHALRQQGS</sequence>
<dbReference type="Pfam" id="PF08245">
    <property type="entry name" value="Mur_ligase_M"/>
    <property type="match status" value="1"/>
</dbReference>
<evidence type="ECO:0000256" key="9">
    <source>
        <dbReference type="ARBA" id="ARBA00022598"/>
    </source>
</evidence>
<comment type="pathway">
    <text evidence="3">Cofactor biosynthesis; tetrahydrofolate biosynthesis; 7,8-dihydrofolate from 2-amino-4-hydroxy-6-hydroxymethyl-7,8-dihydropteridine diphosphate and 4-aminobenzoate: step 2/2.</text>
</comment>
<evidence type="ECO:0000256" key="12">
    <source>
        <dbReference type="ARBA" id="ARBA00022840"/>
    </source>
</evidence>
<keyword evidence="10" id="KW-0479">Metal-binding</keyword>
<dbReference type="EC" id="6.3.2.12" evidence="6"/>
<dbReference type="EC" id="6.3.2.17" evidence="7"/>
<dbReference type="InterPro" id="IPR036615">
    <property type="entry name" value="Mur_ligase_C_dom_sf"/>
</dbReference>
<dbReference type="PANTHER" id="PTHR11136">
    <property type="entry name" value="FOLYLPOLYGLUTAMATE SYNTHASE-RELATED"/>
    <property type="match status" value="1"/>
</dbReference>
<keyword evidence="12 22" id="KW-0067">ATP-binding</keyword>
<dbReference type="Pfam" id="PF02875">
    <property type="entry name" value="Mur_ligase_C"/>
    <property type="match status" value="1"/>
</dbReference>
<evidence type="ECO:0000256" key="15">
    <source>
        <dbReference type="ARBA" id="ARBA00030048"/>
    </source>
</evidence>
<dbReference type="InterPro" id="IPR018109">
    <property type="entry name" value="Folylpolyglutamate_synth_CS"/>
</dbReference>
<comment type="pathway">
    <text evidence="4">Cofactor biosynthesis; tetrahydrofolylpolyglutamate biosynthesis.</text>
</comment>
<evidence type="ECO:0000256" key="13">
    <source>
        <dbReference type="ARBA" id="ARBA00022842"/>
    </source>
</evidence>
<name>A0A1I6D6D8_9RHOB</name>
<evidence type="ECO:0000259" key="23">
    <source>
        <dbReference type="Pfam" id="PF02875"/>
    </source>
</evidence>
<dbReference type="GO" id="GO:0046872">
    <property type="term" value="F:metal ion binding"/>
    <property type="evidence" value="ECO:0007669"/>
    <property type="project" value="UniProtKB-KW"/>
</dbReference>
<dbReference type="GO" id="GO:0005524">
    <property type="term" value="F:ATP binding"/>
    <property type="evidence" value="ECO:0007669"/>
    <property type="project" value="UniProtKB-KW"/>
</dbReference>
<evidence type="ECO:0000256" key="8">
    <source>
        <dbReference type="ARBA" id="ARBA00019357"/>
    </source>
</evidence>
<dbReference type="PANTHER" id="PTHR11136:SF0">
    <property type="entry name" value="DIHYDROFOLATE SYNTHETASE-RELATED"/>
    <property type="match status" value="1"/>
</dbReference>
<evidence type="ECO:0000256" key="5">
    <source>
        <dbReference type="ARBA" id="ARBA00008276"/>
    </source>
</evidence>
<dbReference type="Gene3D" id="3.40.1190.10">
    <property type="entry name" value="Mur-like, catalytic domain"/>
    <property type="match status" value="1"/>
</dbReference>
<evidence type="ECO:0000256" key="4">
    <source>
        <dbReference type="ARBA" id="ARBA00005150"/>
    </source>
</evidence>
<feature type="domain" description="Mur ligase C-terminal" evidence="23">
    <location>
        <begin position="303"/>
        <end position="413"/>
    </location>
</feature>
<keyword evidence="9 22" id="KW-0436">Ligase</keyword>
<evidence type="ECO:0000256" key="6">
    <source>
        <dbReference type="ARBA" id="ARBA00013023"/>
    </source>
</evidence>
<evidence type="ECO:0000256" key="18">
    <source>
        <dbReference type="ARBA" id="ARBA00047493"/>
    </source>
</evidence>
<comment type="catalytic activity">
    <reaction evidence="20">
        <text>(6R)-5,10-methylenetetrahydrofolyl-(gamma-L-Glu)(n) + L-glutamate + ATP = (6R)-5,10-methylenetetrahydrofolyl-(gamma-L-Glu)(n+1) + ADP + phosphate + H(+)</text>
        <dbReference type="Rhea" id="RHEA:51912"/>
        <dbReference type="Rhea" id="RHEA-COMP:13257"/>
        <dbReference type="Rhea" id="RHEA-COMP:13258"/>
        <dbReference type="ChEBI" id="CHEBI:15378"/>
        <dbReference type="ChEBI" id="CHEBI:29985"/>
        <dbReference type="ChEBI" id="CHEBI:30616"/>
        <dbReference type="ChEBI" id="CHEBI:43474"/>
        <dbReference type="ChEBI" id="CHEBI:136572"/>
        <dbReference type="ChEBI" id="CHEBI:456216"/>
        <dbReference type="EC" id="6.3.2.17"/>
    </reaction>
</comment>
<dbReference type="GO" id="GO:0008841">
    <property type="term" value="F:dihydrofolate synthase activity"/>
    <property type="evidence" value="ECO:0007669"/>
    <property type="project" value="UniProtKB-EC"/>
</dbReference>
<protein>
    <recommendedName>
        <fullName evidence="8">Dihydrofolate synthase/folylpolyglutamate synthase</fullName>
        <ecNumber evidence="6">6.3.2.12</ecNumber>
        <ecNumber evidence="7">6.3.2.17</ecNumber>
    </recommendedName>
    <alternativeName>
        <fullName evidence="17">Folylpoly-gamma-glutamate synthetase-dihydrofolate synthetase</fullName>
    </alternativeName>
    <alternativeName>
        <fullName evidence="15">Folylpolyglutamate synthetase</fullName>
    </alternativeName>
    <alternativeName>
        <fullName evidence="16">Tetrahydrofolylpolyglutamate synthase</fullName>
    </alternativeName>
</protein>
<comment type="function">
    <text evidence="2">Functions in two distinct reactions of the de novo folate biosynthetic pathway. Catalyzes the addition of a glutamate residue to dihydropteroate (7,8-dihydropteroate or H2Pte) to form dihydrofolate (7,8-dihydrofolate monoglutamate or H2Pte-Glu). Also catalyzes successive additions of L-glutamate to tetrahydrofolate or 10-formyltetrahydrofolate or 5,10-methylenetetrahydrofolate, leading to folylpolyglutamate derivatives.</text>
</comment>
<evidence type="ECO:0000313" key="25">
    <source>
        <dbReference type="EMBL" id="SFR00902.1"/>
    </source>
</evidence>
<dbReference type="GO" id="GO:0046656">
    <property type="term" value="P:folic acid biosynthetic process"/>
    <property type="evidence" value="ECO:0007669"/>
    <property type="project" value="UniProtKB-KW"/>
</dbReference>
<evidence type="ECO:0000259" key="24">
    <source>
        <dbReference type="Pfam" id="PF08245"/>
    </source>
</evidence>
<dbReference type="GO" id="GO:0046654">
    <property type="term" value="P:tetrahydrofolate biosynthetic process"/>
    <property type="evidence" value="ECO:0007669"/>
    <property type="project" value="UniProtKB-UniPathway"/>
</dbReference>
<evidence type="ECO:0000256" key="19">
    <source>
        <dbReference type="ARBA" id="ARBA00047808"/>
    </source>
</evidence>
<gene>
    <name evidence="25" type="ORF">SAMN04515673_102244</name>
</gene>
<evidence type="ECO:0000256" key="20">
    <source>
        <dbReference type="ARBA" id="ARBA00049035"/>
    </source>
</evidence>
<dbReference type="GO" id="GO:0005737">
    <property type="term" value="C:cytoplasm"/>
    <property type="evidence" value="ECO:0007669"/>
    <property type="project" value="TreeGrafter"/>
</dbReference>
<keyword evidence="13" id="KW-0460">Magnesium</keyword>
<comment type="similarity">
    <text evidence="5 22">Belongs to the folylpolyglutamate synthase family.</text>
</comment>